<evidence type="ECO:0000256" key="1">
    <source>
        <dbReference type="ARBA" id="ARBA00023170"/>
    </source>
</evidence>
<dbReference type="InterPro" id="IPR003018">
    <property type="entry name" value="GAF"/>
</dbReference>
<evidence type="ECO:0000313" key="4">
    <source>
        <dbReference type="Proteomes" id="UP001314263"/>
    </source>
</evidence>
<evidence type="ECO:0000313" key="3">
    <source>
        <dbReference type="EMBL" id="CAK0780618.1"/>
    </source>
</evidence>
<organism evidence="3 4">
    <name type="scientific">Coccomyxa viridis</name>
    <dbReference type="NCBI Taxonomy" id="1274662"/>
    <lineage>
        <taxon>Eukaryota</taxon>
        <taxon>Viridiplantae</taxon>
        <taxon>Chlorophyta</taxon>
        <taxon>core chlorophytes</taxon>
        <taxon>Trebouxiophyceae</taxon>
        <taxon>Trebouxiophyceae incertae sedis</taxon>
        <taxon>Coccomyxaceae</taxon>
        <taxon>Coccomyxa</taxon>
    </lineage>
</organism>
<protein>
    <recommendedName>
        <fullName evidence="2">GAF domain-containing protein</fullName>
    </recommendedName>
</protein>
<reference evidence="3 4" key="1">
    <citation type="submission" date="2023-10" db="EMBL/GenBank/DDBJ databases">
        <authorList>
            <person name="Maclean D."/>
            <person name="Macfadyen A."/>
        </authorList>
    </citation>
    <scope>NUCLEOTIDE SEQUENCE [LARGE SCALE GENOMIC DNA]</scope>
</reference>
<keyword evidence="1" id="KW-0675">Receptor</keyword>
<dbReference type="AlphaFoldDB" id="A0AAV1I3J7"/>
<feature type="non-terminal residue" evidence="3">
    <location>
        <position position="1"/>
    </location>
</feature>
<dbReference type="Pfam" id="PF13185">
    <property type="entry name" value="GAF_2"/>
    <property type="match status" value="1"/>
</dbReference>
<dbReference type="EMBL" id="CAUYUE010000006">
    <property type="protein sequence ID" value="CAK0780618.1"/>
    <property type="molecule type" value="Genomic_DNA"/>
</dbReference>
<keyword evidence="4" id="KW-1185">Reference proteome</keyword>
<dbReference type="SUPFAM" id="SSF55781">
    <property type="entry name" value="GAF domain-like"/>
    <property type="match status" value="1"/>
</dbReference>
<dbReference type="PANTHER" id="PTHR43102">
    <property type="entry name" value="SLR1143 PROTEIN"/>
    <property type="match status" value="1"/>
</dbReference>
<dbReference type="InterPro" id="IPR029016">
    <property type="entry name" value="GAF-like_dom_sf"/>
</dbReference>
<dbReference type="PANTHER" id="PTHR43102:SF2">
    <property type="entry name" value="GAF DOMAIN-CONTAINING PROTEIN"/>
    <property type="match status" value="1"/>
</dbReference>
<accession>A0AAV1I3J7</accession>
<evidence type="ECO:0000259" key="2">
    <source>
        <dbReference type="Pfam" id="PF13185"/>
    </source>
</evidence>
<dbReference type="Proteomes" id="UP001314263">
    <property type="component" value="Unassembled WGS sequence"/>
</dbReference>
<name>A0AAV1I3J7_9CHLO</name>
<proteinExistence type="predicted"/>
<feature type="domain" description="GAF" evidence="2">
    <location>
        <begin position="2"/>
        <end position="122"/>
    </location>
</feature>
<sequence length="155" mass="16191">AVLDAVCNAFQSGSACVALLDQPHRALLWSGTGLCEAGSHAPWILPFLQCCLHSANNEVAIVEDAHKDARVKDTEAVAGGAGVASFVGAPLVAANGIRLGALCVFRGEATRYDVVRVALLTGMPPHTACVPAVQFCVEQRTCGQSNALRTELTYT</sequence>
<comment type="caution">
    <text evidence="3">The sequence shown here is derived from an EMBL/GenBank/DDBJ whole genome shotgun (WGS) entry which is preliminary data.</text>
</comment>
<gene>
    <name evidence="3" type="ORF">CVIRNUC_005114</name>
</gene>
<dbReference type="Gene3D" id="3.30.450.40">
    <property type="match status" value="1"/>
</dbReference>